<keyword evidence="4" id="KW-1185">Reference proteome</keyword>
<keyword evidence="1" id="KW-1133">Transmembrane helix</keyword>
<evidence type="ECO:0000313" key="4">
    <source>
        <dbReference type="Proteomes" id="UP001500618"/>
    </source>
</evidence>
<evidence type="ECO:0000256" key="1">
    <source>
        <dbReference type="SAM" id="Phobius"/>
    </source>
</evidence>
<feature type="transmembrane region" description="Helical" evidence="1">
    <location>
        <begin position="129"/>
        <end position="153"/>
    </location>
</feature>
<feature type="transmembrane region" description="Helical" evidence="1">
    <location>
        <begin position="159"/>
        <end position="176"/>
    </location>
</feature>
<dbReference type="EMBL" id="BAAANY010000005">
    <property type="protein sequence ID" value="GAA1666507.1"/>
    <property type="molecule type" value="Genomic_DNA"/>
</dbReference>
<comment type="caution">
    <text evidence="3">The sequence shown here is derived from an EMBL/GenBank/DDBJ whole genome shotgun (WGS) entry which is preliminary data.</text>
</comment>
<name>A0ABN2G8F3_9ACTN</name>
<reference evidence="3 4" key="1">
    <citation type="journal article" date="2019" name="Int. J. Syst. Evol. Microbiol.">
        <title>The Global Catalogue of Microorganisms (GCM) 10K type strain sequencing project: providing services to taxonomists for standard genome sequencing and annotation.</title>
        <authorList>
            <consortium name="The Broad Institute Genomics Platform"/>
            <consortium name="The Broad Institute Genome Sequencing Center for Infectious Disease"/>
            <person name="Wu L."/>
            <person name="Ma J."/>
        </authorList>
    </citation>
    <scope>NUCLEOTIDE SEQUENCE [LARGE SCALE GENOMIC DNA]</scope>
    <source>
        <strain evidence="3 4">JCM 14718</strain>
    </source>
</reference>
<dbReference type="Proteomes" id="UP001500618">
    <property type="component" value="Unassembled WGS sequence"/>
</dbReference>
<feature type="domain" description="CAAX prenyl protease 2/Lysostaphin resistance protein A-like" evidence="2">
    <location>
        <begin position="162"/>
        <end position="252"/>
    </location>
</feature>
<feature type="transmembrane region" description="Helical" evidence="1">
    <location>
        <begin position="243"/>
        <end position="262"/>
    </location>
</feature>
<evidence type="ECO:0000259" key="2">
    <source>
        <dbReference type="Pfam" id="PF02517"/>
    </source>
</evidence>
<sequence length="265" mass="27412">MAGIGLAGGLPYEVASAWSPYAGFLAGLATTALLLLLYSIAQGNPRLAPAAGALAIFASLSVFGWFGTVVTAIPAVADWLATAPVPLAFLVVNATKFGSVVPAAVVAYKRGWTRDELNLRIGNLNARAVGPLRWPVVGPAVIVVVLALFLVGTHGYETVVPWVPVILLGTVLNAAAEEFLYRHTAIRALTDAMGVAGAVALTSVVFGLAHLTGNPGGWTGVLFTTAFGLICALAMVRTRGFGWNLLIHVCGDIGVVLALSLTTQR</sequence>
<protein>
    <recommendedName>
        <fullName evidence="2">CAAX prenyl protease 2/Lysostaphin resistance protein A-like domain-containing protein</fullName>
    </recommendedName>
</protein>
<organism evidence="3 4">
    <name type="scientific">Fodinicola feengrottensis</name>
    <dbReference type="NCBI Taxonomy" id="435914"/>
    <lineage>
        <taxon>Bacteria</taxon>
        <taxon>Bacillati</taxon>
        <taxon>Actinomycetota</taxon>
        <taxon>Actinomycetes</taxon>
        <taxon>Mycobacteriales</taxon>
        <taxon>Fodinicola</taxon>
    </lineage>
</organism>
<feature type="transmembrane region" description="Helical" evidence="1">
    <location>
        <begin position="87"/>
        <end position="108"/>
    </location>
</feature>
<dbReference type="Pfam" id="PF02517">
    <property type="entry name" value="Rce1-like"/>
    <property type="match status" value="1"/>
</dbReference>
<keyword evidence="1" id="KW-0812">Transmembrane</keyword>
<feature type="transmembrane region" description="Helical" evidence="1">
    <location>
        <begin position="20"/>
        <end position="41"/>
    </location>
</feature>
<evidence type="ECO:0000313" key="3">
    <source>
        <dbReference type="EMBL" id="GAA1666507.1"/>
    </source>
</evidence>
<keyword evidence="1" id="KW-0472">Membrane</keyword>
<gene>
    <name evidence="3" type="ORF">GCM10009765_14970</name>
</gene>
<accession>A0ABN2G8F3</accession>
<dbReference type="InterPro" id="IPR003675">
    <property type="entry name" value="Rce1/LyrA-like_dom"/>
</dbReference>
<proteinExistence type="predicted"/>
<feature type="transmembrane region" description="Helical" evidence="1">
    <location>
        <begin position="188"/>
        <end position="211"/>
    </location>
</feature>
<feature type="transmembrane region" description="Helical" evidence="1">
    <location>
        <begin position="217"/>
        <end position="236"/>
    </location>
</feature>
<feature type="transmembrane region" description="Helical" evidence="1">
    <location>
        <begin position="53"/>
        <end position="75"/>
    </location>
</feature>